<proteinExistence type="predicted"/>
<evidence type="ECO:0000313" key="6">
    <source>
        <dbReference type="Proteomes" id="UP001501161"/>
    </source>
</evidence>
<keyword evidence="6" id="KW-1185">Reference proteome</keyword>
<keyword evidence="2" id="KW-1133">Transmembrane helix</keyword>
<feature type="domain" description="Transglutaminase-like" evidence="3">
    <location>
        <begin position="433"/>
        <end position="533"/>
    </location>
</feature>
<evidence type="ECO:0000256" key="2">
    <source>
        <dbReference type="SAM" id="Phobius"/>
    </source>
</evidence>
<accession>A0ABP5IRA5</accession>
<evidence type="ECO:0000259" key="4">
    <source>
        <dbReference type="Pfam" id="PF11992"/>
    </source>
</evidence>
<dbReference type="InterPro" id="IPR052901">
    <property type="entry name" value="Bact_TGase-like"/>
</dbReference>
<feature type="transmembrane region" description="Helical" evidence="2">
    <location>
        <begin position="594"/>
        <end position="617"/>
    </location>
</feature>
<feature type="transmembrane region" description="Helical" evidence="2">
    <location>
        <begin position="125"/>
        <end position="145"/>
    </location>
</feature>
<dbReference type="SUPFAM" id="SSF54001">
    <property type="entry name" value="Cysteine proteinases"/>
    <property type="match status" value="1"/>
</dbReference>
<dbReference type="RefSeq" id="WP_231249077.1">
    <property type="nucleotide sequence ID" value="NZ_BAAAMQ010000010.1"/>
</dbReference>
<evidence type="ECO:0000313" key="5">
    <source>
        <dbReference type="EMBL" id="GAA2105162.1"/>
    </source>
</evidence>
<dbReference type="InterPro" id="IPR038765">
    <property type="entry name" value="Papain-like_cys_pep_sf"/>
</dbReference>
<reference evidence="6" key="1">
    <citation type="journal article" date="2019" name="Int. J. Syst. Evol. Microbiol.">
        <title>The Global Catalogue of Microorganisms (GCM) 10K type strain sequencing project: providing services to taxonomists for standard genome sequencing and annotation.</title>
        <authorList>
            <consortium name="The Broad Institute Genomics Platform"/>
            <consortium name="The Broad Institute Genome Sequencing Center for Infectious Disease"/>
            <person name="Wu L."/>
            <person name="Ma J."/>
        </authorList>
    </citation>
    <scope>NUCLEOTIDE SEQUENCE [LARGE SCALE GENOMIC DNA]</scope>
    <source>
        <strain evidence="6">JCM 13813</strain>
    </source>
</reference>
<dbReference type="EMBL" id="BAAAMQ010000010">
    <property type="protein sequence ID" value="GAA2105162.1"/>
    <property type="molecule type" value="Genomic_DNA"/>
</dbReference>
<evidence type="ECO:0000259" key="3">
    <source>
        <dbReference type="Pfam" id="PF01841"/>
    </source>
</evidence>
<feature type="domain" description="Protein-glutamine gamma-glutamyltransferase TgpA N-terminal" evidence="4">
    <location>
        <begin position="20"/>
        <end position="391"/>
    </location>
</feature>
<dbReference type="InterPro" id="IPR002931">
    <property type="entry name" value="Transglutaminase-like"/>
</dbReference>
<name>A0ABP5IRA5_9ACTN</name>
<feature type="transmembrane region" description="Helical" evidence="2">
    <location>
        <begin position="152"/>
        <end position="168"/>
    </location>
</feature>
<feature type="transmembrane region" description="Helical" evidence="2">
    <location>
        <begin position="35"/>
        <end position="56"/>
    </location>
</feature>
<gene>
    <name evidence="5" type="ORF">GCM10009726_17500</name>
</gene>
<dbReference type="PANTHER" id="PTHR42736">
    <property type="entry name" value="PROTEIN-GLUTAMINE GAMMA-GLUTAMYLTRANSFERASE"/>
    <property type="match status" value="1"/>
</dbReference>
<feature type="transmembrane region" description="Helical" evidence="2">
    <location>
        <begin position="63"/>
        <end position="83"/>
    </location>
</feature>
<feature type="region of interest" description="Disordered" evidence="1">
    <location>
        <begin position="532"/>
        <end position="587"/>
    </location>
</feature>
<feature type="transmembrane region" description="Helical" evidence="2">
    <location>
        <begin position="174"/>
        <end position="190"/>
    </location>
</feature>
<comment type="caution">
    <text evidence="5">The sequence shown here is derived from an EMBL/GenBank/DDBJ whole genome shotgun (WGS) entry which is preliminary data.</text>
</comment>
<dbReference type="Proteomes" id="UP001501161">
    <property type="component" value="Unassembled WGS sequence"/>
</dbReference>
<dbReference type="Pfam" id="PF01841">
    <property type="entry name" value="Transglut_core"/>
    <property type="match status" value="1"/>
</dbReference>
<dbReference type="InterPro" id="IPR021878">
    <property type="entry name" value="TgpA_N"/>
</dbReference>
<keyword evidence="2" id="KW-0812">Transmembrane</keyword>
<dbReference type="Pfam" id="PF11992">
    <property type="entry name" value="TgpA_N"/>
    <property type="match status" value="1"/>
</dbReference>
<protein>
    <submittedName>
        <fullName evidence="5">Transglutaminase-like domain-containing protein</fullName>
    </submittedName>
</protein>
<keyword evidence="2" id="KW-0472">Membrane</keyword>
<dbReference type="PANTHER" id="PTHR42736:SF1">
    <property type="entry name" value="PROTEIN-GLUTAMINE GAMMA-GLUTAMYLTRANSFERASE"/>
    <property type="match status" value="1"/>
</dbReference>
<organism evidence="5 6">
    <name type="scientific">Nocardioides furvisabuli</name>
    <dbReference type="NCBI Taxonomy" id="375542"/>
    <lineage>
        <taxon>Bacteria</taxon>
        <taxon>Bacillati</taxon>
        <taxon>Actinomycetota</taxon>
        <taxon>Actinomycetes</taxon>
        <taxon>Propionibacteriales</taxon>
        <taxon>Nocardioidaceae</taxon>
        <taxon>Nocardioides</taxon>
    </lineage>
</organism>
<evidence type="ECO:0000256" key="1">
    <source>
        <dbReference type="SAM" id="MobiDB-lite"/>
    </source>
</evidence>
<feature type="transmembrane region" description="Helical" evidence="2">
    <location>
        <begin position="210"/>
        <end position="229"/>
    </location>
</feature>
<sequence>MTRTALGGRLLAADVVLVVLLMAVATSPFADAYGGWRWLAAVVVGTLTGLGVALLARHLGWGAWPAVLLLLGCHLLLGPALAVPDLALAGIAPDVDSVRALVTGLVSAWRDSLTLLTPLGSTGTVLMVPWVLSLIAGLAAGAFLWRSRRPGGAAIVVLAAFAVAAAFGDRVTGLTITRGLVLATGLLVWTRWRETRDVRVSWTRRIGMTAAVIAVAGGLAGGMSAALAGDTRTVLRDHVDPPFDPMDYPSPLARYRAYYDERALGEKTMFTTTGLSTGDRIRIATMDTFDGIVWNVAGGPGAPTQSGTFGRLSAQPDEAGEQDVTITIEDYSGPWVPTVGETLGVVALRDGRADGSTQSRVLYNDATGTMAQLGGTVRGTTYELRSLRPEVPASLEALAAASGVMPQAPADIPVLTKKVQEWLAEAGSPGGGAAASALADAFRKGYYSDGKEGEATSPSGHGAKRVTDLVGDDQMIGNDEQYASAMGVAAQQQGLPARVVIGFVVPDSTGVVKGADVHAWVEVHLEDAGWVSFVPTPDKDRTPQQQQEDPEPEPQPNVLQPPVIPTEPDDLDDKAPQGAGDGTPAPPPIPIGDVLTYLAVAGGAVLLTSPLWALLVVKRSRRRRRRRAADPVARMSGGWREIADRARDLGIRLPHSNTRQESGSLLDARVPGSGVLLLAGRADHHVFGPTAPTDEEARAYWDDVDTALKRLRKSAPWWRRPLAVLSPASVPWRQTLRRAGPTVGAAIGFLPRRALAAIRGLLGKATATTSKKVNR</sequence>
<dbReference type="Gene3D" id="3.10.620.30">
    <property type="match status" value="1"/>
</dbReference>